<dbReference type="GO" id="GO:0006508">
    <property type="term" value="P:proteolysis"/>
    <property type="evidence" value="ECO:0007669"/>
    <property type="project" value="UniProtKB-KW"/>
</dbReference>
<evidence type="ECO:0000259" key="6">
    <source>
        <dbReference type="PROSITE" id="PS50240"/>
    </source>
</evidence>
<dbReference type="SMART" id="SM00020">
    <property type="entry name" value="Tryp_SPc"/>
    <property type="match status" value="1"/>
</dbReference>
<evidence type="ECO:0000256" key="2">
    <source>
        <dbReference type="ARBA" id="ARBA00022801"/>
    </source>
</evidence>
<protein>
    <recommendedName>
        <fullName evidence="6">Peptidase S1 domain-containing protein</fullName>
    </recommendedName>
</protein>
<feature type="domain" description="Peptidase S1" evidence="6">
    <location>
        <begin position="32"/>
        <end position="268"/>
    </location>
</feature>
<dbReference type="EMBL" id="VSWD01000011">
    <property type="protein sequence ID" value="KAK3088468.1"/>
    <property type="molecule type" value="Genomic_DNA"/>
</dbReference>
<accession>A0AA89BNY0</accession>
<evidence type="ECO:0000256" key="4">
    <source>
        <dbReference type="ARBA" id="ARBA00023157"/>
    </source>
</evidence>
<reference evidence="7" key="1">
    <citation type="submission" date="2019-08" db="EMBL/GenBank/DDBJ databases">
        <title>The improved chromosome-level genome for the pearl oyster Pinctada fucata martensii using PacBio sequencing and Hi-C.</title>
        <authorList>
            <person name="Zheng Z."/>
        </authorList>
    </citation>
    <scope>NUCLEOTIDE SEQUENCE</scope>
    <source>
        <strain evidence="7">ZZ-2019</strain>
        <tissue evidence="7">Adductor muscle</tissue>
    </source>
</reference>
<dbReference type="Gene3D" id="2.40.10.10">
    <property type="entry name" value="Trypsin-like serine proteases"/>
    <property type="match status" value="1"/>
</dbReference>
<dbReference type="FunFam" id="2.40.10.10:FF:000003">
    <property type="entry name" value="Transmembrane serine protease 3"/>
    <property type="match status" value="1"/>
</dbReference>
<evidence type="ECO:0000256" key="1">
    <source>
        <dbReference type="ARBA" id="ARBA00022670"/>
    </source>
</evidence>
<dbReference type="InterPro" id="IPR043504">
    <property type="entry name" value="Peptidase_S1_PA_chymotrypsin"/>
</dbReference>
<keyword evidence="3 5" id="KW-0720">Serine protease</keyword>
<dbReference type="CDD" id="cd00190">
    <property type="entry name" value="Tryp_SPc"/>
    <property type="match status" value="1"/>
</dbReference>
<evidence type="ECO:0000313" key="7">
    <source>
        <dbReference type="EMBL" id="KAK3088468.1"/>
    </source>
</evidence>
<dbReference type="PROSITE" id="PS00135">
    <property type="entry name" value="TRYPSIN_SER"/>
    <property type="match status" value="1"/>
</dbReference>
<name>A0AA89BNY0_PINIB</name>
<dbReference type="InterPro" id="IPR018114">
    <property type="entry name" value="TRYPSIN_HIS"/>
</dbReference>
<keyword evidence="1 5" id="KW-0645">Protease</keyword>
<dbReference type="InterPro" id="IPR033116">
    <property type="entry name" value="TRYPSIN_SER"/>
</dbReference>
<dbReference type="SUPFAM" id="SSF50494">
    <property type="entry name" value="Trypsin-like serine proteases"/>
    <property type="match status" value="1"/>
</dbReference>
<dbReference type="GO" id="GO:0004252">
    <property type="term" value="F:serine-type endopeptidase activity"/>
    <property type="evidence" value="ECO:0007669"/>
    <property type="project" value="InterPro"/>
</dbReference>
<proteinExistence type="predicted"/>
<dbReference type="PROSITE" id="PS50240">
    <property type="entry name" value="TRYPSIN_DOM"/>
    <property type="match status" value="1"/>
</dbReference>
<dbReference type="PANTHER" id="PTHR24252">
    <property type="entry name" value="ACROSIN-RELATED"/>
    <property type="match status" value="1"/>
</dbReference>
<sequence length="270" mass="28981">MMQKPELRVLIGFLVYTTCSAYYLNLNGAARVVGGSQADPNEWPWQVSLQRRGFFNTYSHICGGSLIAPNYVLTAAHCVDGSSQNSMRIVAGLHRQSVTSGATGHSISKIIMHPDYDSNGAGFPNDIALLKLSGDVANNKAEIISLPRGTDGFLENPDCWITGWGKTSASSGTAEVLMEAQMDVIDNGDCASKWRGITGAAILDTHICIEAEGKSSCNGDSGGPLVCRVNDKYVLAGATSWGITTCEGYPSVYVRVGKFLDWIQETMSRN</sequence>
<dbReference type="Proteomes" id="UP001186944">
    <property type="component" value="Unassembled WGS sequence"/>
</dbReference>
<dbReference type="PANTHER" id="PTHR24252:SF7">
    <property type="entry name" value="HYALIN"/>
    <property type="match status" value="1"/>
</dbReference>
<comment type="caution">
    <text evidence="7">The sequence shown here is derived from an EMBL/GenBank/DDBJ whole genome shotgun (WGS) entry which is preliminary data.</text>
</comment>
<keyword evidence="2 5" id="KW-0378">Hydrolase</keyword>
<dbReference type="PRINTS" id="PR00722">
    <property type="entry name" value="CHYMOTRYPSIN"/>
</dbReference>
<dbReference type="AlphaFoldDB" id="A0AA89BNY0"/>
<organism evidence="7 8">
    <name type="scientific">Pinctada imbricata</name>
    <name type="common">Atlantic pearl-oyster</name>
    <name type="synonym">Pinctada martensii</name>
    <dbReference type="NCBI Taxonomy" id="66713"/>
    <lineage>
        <taxon>Eukaryota</taxon>
        <taxon>Metazoa</taxon>
        <taxon>Spiralia</taxon>
        <taxon>Lophotrochozoa</taxon>
        <taxon>Mollusca</taxon>
        <taxon>Bivalvia</taxon>
        <taxon>Autobranchia</taxon>
        <taxon>Pteriomorphia</taxon>
        <taxon>Pterioida</taxon>
        <taxon>Pterioidea</taxon>
        <taxon>Pteriidae</taxon>
        <taxon>Pinctada</taxon>
    </lineage>
</organism>
<keyword evidence="4" id="KW-1015">Disulfide bond</keyword>
<evidence type="ECO:0000313" key="8">
    <source>
        <dbReference type="Proteomes" id="UP001186944"/>
    </source>
</evidence>
<evidence type="ECO:0000256" key="3">
    <source>
        <dbReference type="ARBA" id="ARBA00022825"/>
    </source>
</evidence>
<dbReference type="PROSITE" id="PS00134">
    <property type="entry name" value="TRYPSIN_HIS"/>
    <property type="match status" value="1"/>
</dbReference>
<dbReference type="Pfam" id="PF00089">
    <property type="entry name" value="Trypsin"/>
    <property type="match status" value="1"/>
</dbReference>
<dbReference type="InterPro" id="IPR001254">
    <property type="entry name" value="Trypsin_dom"/>
</dbReference>
<dbReference type="InterPro" id="IPR009003">
    <property type="entry name" value="Peptidase_S1_PA"/>
</dbReference>
<gene>
    <name evidence="7" type="ORF">FSP39_019573</name>
</gene>
<evidence type="ECO:0000256" key="5">
    <source>
        <dbReference type="RuleBase" id="RU363034"/>
    </source>
</evidence>
<dbReference type="InterPro" id="IPR001314">
    <property type="entry name" value="Peptidase_S1A"/>
</dbReference>
<keyword evidence="8" id="KW-1185">Reference proteome</keyword>